<feature type="transmembrane region" description="Helical" evidence="6">
    <location>
        <begin position="91"/>
        <end position="115"/>
    </location>
</feature>
<dbReference type="GO" id="GO:0005886">
    <property type="term" value="C:plasma membrane"/>
    <property type="evidence" value="ECO:0007669"/>
    <property type="project" value="UniProtKB-SubCell"/>
</dbReference>
<dbReference type="PATRIC" id="fig|1641389.3.peg.739"/>
<feature type="transmembrane region" description="Helical" evidence="6">
    <location>
        <begin position="16"/>
        <end position="37"/>
    </location>
</feature>
<dbReference type="EMBL" id="LGGO01000002">
    <property type="protein sequence ID" value="KUK77842.1"/>
    <property type="molecule type" value="Genomic_DNA"/>
</dbReference>
<dbReference type="PANTHER" id="PTHR30250">
    <property type="entry name" value="PST FAMILY PREDICTED COLANIC ACID TRANSPORTER"/>
    <property type="match status" value="1"/>
</dbReference>
<comment type="caution">
    <text evidence="7">The sequence shown here is derived from an EMBL/GenBank/DDBJ whole genome shotgun (WGS) entry which is preliminary data.</text>
</comment>
<accession>A0A117M0M6</accession>
<evidence type="ECO:0000256" key="3">
    <source>
        <dbReference type="ARBA" id="ARBA00022692"/>
    </source>
</evidence>
<organism evidence="7 8">
    <name type="scientific">candidate division WS6 bacterium 34_10</name>
    <dbReference type="NCBI Taxonomy" id="1641389"/>
    <lineage>
        <taxon>Bacteria</taxon>
        <taxon>Candidatus Dojkabacteria</taxon>
    </lineage>
</organism>
<evidence type="ECO:0000256" key="1">
    <source>
        <dbReference type="ARBA" id="ARBA00004651"/>
    </source>
</evidence>
<dbReference type="PANTHER" id="PTHR30250:SF11">
    <property type="entry name" value="O-ANTIGEN TRANSPORTER-RELATED"/>
    <property type="match status" value="1"/>
</dbReference>
<dbReference type="Proteomes" id="UP000053904">
    <property type="component" value="Unassembled WGS sequence"/>
</dbReference>
<keyword evidence="4 6" id="KW-1133">Transmembrane helix</keyword>
<name>A0A117M0M6_9BACT</name>
<feature type="transmembrane region" description="Helical" evidence="6">
    <location>
        <begin position="121"/>
        <end position="141"/>
    </location>
</feature>
<evidence type="ECO:0000256" key="2">
    <source>
        <dbReference type="ARBA" id="ARBA00022475"/>
    </source>
</evidence>
<feature type="transmembrane region" description="Helical" evidence="6">
    <location>
        <begin position="49"/>
        <end position="71"/>
    </location>
</feature>
<dbReference type="AlphaFoldDB" id="A0A117M0M6"/>
<feature type="transmembrane region" description="Helical" evidence="6">
    <location>
        <begin position="225"/>
        <end position="249"/>
    </location>
</feature>
<feature type="transmembrane region" description="Helical" evidence="6">
    <location>
        <begin position="401"/>
        <end position="420"/>
    </location>
</feature>
<evidence type="ECO:0000256" key="5">
    <source>
        <dbReference type="ARBA" id="ARBA00023136"/>
    </source>
</evidence>
<keyword evidence="2" id="KW-1003">Cell membrane</keyword>
<dbReference type="Pfam" id="PF01943">
    <property type="entry name" value="Polysacc_synt"/>
    <property type="match status" value="1"/>
</dbReference>
<keyword evidence="3 6" id="KW-0812">Transmembrane</keyword>
<dbReference type="InterPro" id="IPR002797">
    <property type="entry name" value="Polysacc_synth"/>
</dbReference>
<keyword evidence="5 6" id="KW-0472">Membrane</keyword>
<protein>
    <submittedName>
        <fullName evidence="7">Polysaccharide biosynthesis protein</fullName>
    </submittedName>
</protein>
<evidence type="ECO:0000313" key="7">
    <source>
        <dbReference type="EMBL" id="KUK77842.1"/>
    </source>
</evidence>
<proteinExistence type="predicted"/>
<feature type="transmembrane region" description="Helical" evidence="6">
    <location>
        <begin position="370"/>
        <end position="389"/>
    </location>
</feature>
<feature type="transmembrane region" description="Helical" evidence="6">
    <location>
        <begin position="342"/>
        <end position="363"/>
    </location>
</feature>
<feature type="transmembrane region" description="Helical" evidence="6">
    <location>
        <begin position="153"/>
        <end position="176"/>
    </location>
</feature>
<feature type="transmembrane region" description="Helical" evidence="6">
    <location>
        <begin position="269"/>
        <end position="287"/>
    </location>
</feature>
<dbReference type="CDD" id="cd13128">
    <property type="entry name" value="MATE_Wzx_like"/>
    <property type="match status" value="1"/>
</dbReference>
<comment type="subcellular location">
    <subcellularLocation>
        <location evidence="1">Cell membrane</location>
        <topology evidence="1">Multi-pass membrane protein</topology>
    </subcellularLocation>
</comment>
<sequence length="423" mass="48038">MAIKLSRLVSKEIKETLWAVFTKGGTFVLYFLFGIVLSRNVTVEELGRWSFLFSLLTILSTIAYFGVNASVKKFLAESPKENIEDVLKQSLNTRIVASLFALFVAPILFFIILILTKSPEYLEFIVLGSVFIFLSTFSEFFKSVFSGLHRIKYNFFVNIAEFGSRLMLLLIFAYFFELSITFILIAFVISLFLASLVGLTIFYFDYFHKKKIKISYKVNKDMAKYAIPLFIISIGFLVLTELDTIMINTISTDYETGLYNIAKQLTGKLPQIALALSMGVMPVFAKINSDNVKKLEKKFWRLVLIDLGIFVPISLILIFGSGFIINLLYGESYIEAVKSVQYLVPYTLMYSVAILLSGFLDYVGKANRRAINLTIALILNVLLNFFLIPKMGAEGAALATSIAYSPYFILNMIEVIKYFWTVY</sequence>
<evidence type="ECO:0000313" key="8">
    <source>
        <dbReference type="Proteomes" id="UP000053904"/>
    </source>
</evidence>
<evidence type="ECO:0000256" key="6">
    <source>
        <dbReference type="SAM" id="Phobius"/>
    </source>
</evidence>
<dbReference type="InterPro" id="IPR050833">
    <property type="entry name" value="Poly_Biosynth_Transport"/>
</dbReference>
<feature type="transmembrane region" description="Helical" evidence="6">
    <location>
        <begin position="182"/>
        <end position="204"/>
    </location>
</feature>
<reference evidence="8" key="1">
    <citation type="journal article" date="2015" name="MBio">
        <title>Genome-Resolved Metagenomic Analysis Reveals Roles for Candidate Phyla and Other Microbial Community Members in Biogeochemical Transformations in Oil Reservoirs.</title>
        <authorList>
            <person name="Hu P."/>
            <person name="Tom L."/>
            <person name="Singh A."/>
            <person name="Thomas B.C."/>
            <person name="Baker B.J."/>
            <person name="Piceno Y.M."/>
            <person name="Andersen G.L."/>
            <person name="Banfield J.F."/>
        </authorList>
    </citation>
    <scope>NUCLEOTIDE SEQUENCE [LARGE SCALE GENOMIC DNA]</scope>
</reference>
<feature type="transmembrane region" description="Helical" evidence="6">
    <location>
        <begin position="299"/>
        <end position="330"/>
    </location>
</feature>
<evidence type="ECO:0000256" key="4">
    <source>
        <dbReference type="ARBA" id="ARBA00022989"/>
    </source>
</evidence>
<gene>
    <name evidence="7" type="ORF">XD93_0029</name>
</gene>